<protein>
    <recommendedName>
        <fullName evidence="4">Outer membrane protein beta-barrel domain-containing protein</fullName>
    </recommendedName>
</protein>
<feature type="chain" id="PRO_5018293673" description="Outer membrane protein beta-barrel domain-containing protein" evidence="1">
    <location>
        <begin position="20"/>
        <end position="203"/>
    </location>
</feature>
<evidence type="ECO:0000313" key="3">
    <source>
        <dbReference type="Proteomes" id="UP000278351"/>
    </source>
</evidence>
<accession>A0A3N4Q1L2</accession>
<keyword evidence="1" id="KW-0732">Signal</keyword>
<evidence type="ECO:0000313" key="2">
    <source>
        <dbReference type="EMBL" id="RPE05654.1"/>
    </source>
</evidence>
<dbReference type="AlphaFoldDB" id="A0A3N4Q1L2"/>
<evidence type="ECO:0008006" key="4">
    <source>
        <dbReference type="Google" id="ProtNLM"/>
    </source>
</evidence>
<dbReference type="OrthoDB" id="1122635at2"/>
<proteinExistence type="predicted"/>
<gene>
    <name evidence="2" type="ORF">EGT74_25095</name>
</gene>
<dbReference type="EMBL" id="RPDH01000003">
    <property type="protein sequence ID" value="RPE05654.1"/>
    <property type="molecule type" value="Genomic_DNA"/>
</dbReference>
<dbReference type="RefSeq" id="WP_123849301.1">
    <property type="nucleotide sequence ID" value="NZ_RPDH01000003.1"/>
</dbReference>
<dbReference type="Proteomes" id="UP000278351">
    <property type="component" value="Unassembled WGS sequence"/>
</dbReference>
<feature type="signal peptide" evidence="1">
    <location>
        <begin position="1"/>
        <end position="19"/>
    </location>
</feature>
<comment type="caution">
    <text evidence="2">The sequence shown here is derived from an EMBL/GenBank/DDBJ whole genome shotgun (WGS) entry which is preliminary data.</text>
</comment>
<sequence length="203" mass="21888">MKTFLLAILTILFVHVAQAQQIESLSDMKKSGRASKIGAYGALQGKLSIMDGRLAVLPGGYGGIFLDKKFLIGGGSYSLANRLRVDGNNSREWGLWYAGGVFEYVHNSDKLFHWSAGALVGGGRVTEREDVRGDHDRDRDRIHASSAAFVAEPFINAEMNITPYIRVIAGGTYRQVLGTSGIGLGNDKLSGPSFHLGVKAGIF</sequence>
<name>A0A3N4Q1L2_9BACT</name>
<evidence type="ECO:0000256" key="1">
    <source>
        <dbReference type="SAM" id="SignalP"/>
    </source>
</evidence>
<keyword evidence="3" id="KW-1185">Reference proteome</keyword>
<reference evidence="2 3" key="1">
    <citation type="submission" date="2018-11" db="EMBL/GenBank/DDBJ databases">
        <title>Chitinophaga lutea sp.nov., isolate from arsenic contaminated soil.</title>
        <authorList>
            <person name="Zong Y."/>
        </authorList>
    </citation>
    <scope>NUCLEOTIDE SEQUENCE [LARGE SCALE GENOMIC DNA]</scope>
    <source>
        <strain evidence="2 3">ZY74</strain>
    </source>
</reference>
<organism evidence="2 3">
    <name type="scientific">Chitinophaga lutea</name>
    <dbReference type="NCBI Taxonomy" id="2488634"/>
    <lineage>
        <taxon>Bacteria</taxon>
        <taxon>Pseudomonadati</taxon>
        <taxon>Bacteroidota</taxon>
        <taxon>Chitinophagia</taxon>
        <taxon>Chitinophagales</taxon>
        <taxon>Chitinophagaceae</taxon>
        <taxon>Chitinophaga</taxon>
    </lineage>
</organism>